<dbReference type="GO" id="GO:0005737">
    <property type="term" value="C:cytoplasm"/>
    <property type="evidence" value="ECO:0007669"/>
    <property type="project" value="InterPro"/>
</dbReference>
<dbReference type="InterPro" id="IPR001482">
    <property type="entry name" value="T2SS/T4SS_dom"/>
</dbReference>
<feature type="domain" description="Bacterial type II secretion system protein E" evidence="2">
    <location>
        <begin position="210"/>
        <end position="224"/>
    </location>
</feature>
<dbReference type="Proteomes" id="UP000199073">
    <property type="component" value="Unassembled WGS sequence"/>
</dbReference>
<dbReference type="GO" id="GO:0005524">
    <property type="term" value="F:ATP binding"/>
    <property type="evidence" value="ECO:0007669"/>
    <property type="project" value="InterPro"/>
</dbReference>
<dbReference type="PANTHER" id="PTHR30486:SF6">
    <property type="entry name" value="TYPE IV PILUS RETRACTATION ATPASE PILT"/>
    <property type="match status" value="1"/>
</dbReference>
<dbReference type="SUPFAM" id="SSF52540">
    <property type="entry name" value="P-loop containing nucleoside triphosphate hydrolases"/>
    <property type="match status" value="1"/>
</dbReference>
<dbReference type="STRING" id="91360.SAMN05660330_01588"/>
<evidence type="ECO:0000259" key="2">
    <source>
        <dbReference type="PROSITE" id="PS00662"/>
    </source>
</evidence>
<evidence type="ECO:0000313" key="3">
    <source>
        <dbReference type="EMBL" id="SDP02098.1"/>
    </source>
</evidence>
<sequence length="310" mass="33786">MKKQSHVVLDSLRHNLGPVVTEALGNPDIIEVMLNDDGRLWLDSFSRGLVEAGRIDHNQASSILRVIASMLGNVVTQENPIVEGELPLDGSRFEGIFPPVAASPSFTIRKKALRIFSLADYVESGIMEPVHKEVIREAVKNKKNLLVVGGTGSGKTTLANAILAELSASCPGDRLVIIEDTCELQCTSENKLLLRTNRTTTMRQLLKATMRLRPDRIIVGEVRDGAALDLLKAWNTGHPGGICTVHANSCAGGLLRLAQLISEVSSSPMEELIREAVDLVIFIAKTPDGRQVKELAMVNNNRLETISKEE</sequence>
<dbReference type="InterPro" id="IPR003593">
    <property type="entry name" value="AAA+_ATPase"/>
</dbReference>
<proteinExistence type="inferred from homology"/>
<organism evidence="3 4">
    <name type="scientific">Desulforhopalus singaporensis</name>
    <dbReference type="NCBI Taxonomy" id="91360"/>
    <lineage>
        <taxon>Bacteria</taxon>
        <taxon>Pseudomonadati</taxon>
        <taxon>Thermodesulfobacteriota</taxon>
        <taxon>Desulfobulbia</taxon>
        <taxon>Desulfobulbales</taxon>
        <taxon>Desulfocapsaceae</taxon>
        <taxon>Desulforhopalus</taxon>
    </lineage>
</organism>
<dbReference type="GO" id="GO:0016887">
    <property type="term" value="F:ATP hydrolysis activity"/>
    <property type="evidence" value="ECO:0007669"/>
    <property type="project" value="InterPro"/>
</dbReference>
<evidence type="ECO:0000313" key="4">
    <source>
        <dbReference type="Proteomes" id="UP000199073"/>
    </source>
</evidence>
<accession>A0A1H0PBR6</accession>
<dbReference type="AlphaFoldDB" id="A0A1H0PBR6"/>
<dbReference type="SMART" id="SM00382">
    <property type="entry name" value="AAA"/>
    <property type="match status" value="1"/>
</dbReference>
<dbReference type="Gene3D" id="3.40.50.300">
    <property type="entry name" value="P-loop containing nucleotide triphosphate hydrolases"/>
    <property type="match status" value="1"/>
</dbReference>
<comment type="similarity">
    <text evidence="1">Belongs to the GSP E family.</text>
</comment>
<dbReference type="OrthoDB" id="9810761at2"/>
<dbReference type="Pfam" id="PF00437">
    <property type="entry name" value="T2SSE"/>
    <property type="match status" value="1"/>
</dbReference>
<dbReference type="CDD" id="cd01130">
    <property type="entry name" value="VirB11-like_ATPase"/>
    <property type="match status" value="1"/>
</dbReference>
<protein>
    <submittedName>
        <fullName evidence="3">Type IV secretion system protein VirB11</fullName>
    </submittedName>
</protein>
<dbReference type="RefSeq" id="WP_092221579.1">
    <property type="nucleotide sequence ID" value="NZ_FNJI01000009.1"/>
</dbReference>
<reference evidence="3 4" key="1">
    <citation type="submission" date="2016-10" db="EMBL/GenBank/DDBJ databases">
        <authorList>
            <person name="de Groot N.N."/>
        </authorList>
    </citation>
    <scope>NUCLEOTIDE SEQUENCE [LARGE SCALE GENOMIC DNA]</scope>
    <source>
        <strain evidence="3 4">DSM 12130</strain>
    </source>
</reference>
<evidence type="ECO:0000256" key="1">
    <source>
        <dbReference type="ARBA" id="ARBA00006611"/>
    </source>
</evidence>
<dbReference type="Gene3D" id="3.30.450.90">
    <property type="match status" value="1"/>
</dbReference>
<dbReference type="InterPro" id="IPR050921">
    <property type="entry name" value="T4SS_GSP_E_ATPase"/>
</dbReference>
<dbReference type="EMBL" id="FNJI01000009">
    <property type="protein sequence ID" value="SDP02098.1"/>
    <property type="molecule type" value="Genomic_DNA"/>
</dbReference>
<dbReference type="PROSITE" id="PS00662">
    <property type="entry name" value="T2SP_E"/>
    <property type="match status" value="1"/>
</dbReference>
<dbReference type="NCBIfam" id="TIGR02782">
    <property type="entry name" value="TrbB_P"/>
    <property type="match status" value="1"/>
</dbReference>
<dbReference type="InterPro" id="IPR014149">
    <property type="entry name" value="Conjug-transfer_TrbB"/>
</dbReference>
<dbReference type="InterPro" id="IPR027417">
    <property type="entry name" value="P-loop_NTPase"/>
</dbReference>
<keyword evidence="4" id="KW-1185">Reference proteome</keyword>
<name>A0A1H0PBR6_9BACT</name>
<dbReference type="PANTHER" id="PTHR30486">
    <property type="entry name" value="TWITCHING MOTILITY PROTEIN PILT"/>
    <property type="match status" value="1"/>
</dbReference>
<gene>
    <name evidence="3" type="ORF">SAMN05660330_01588</name>
</gene>